<dbReference type="InterPro" id="IPR001932">
    <property type="entry name" value="PPM-type_phosphatase-like_dom"/>
</dbReference>
<comment type="caution">
    <text evidence="2">The sequence shown here is derived from an EMBL/GenBank/DDBJ whole genome shotgun (WGS) entry which is preliminary data.</text>
</comment>
<dbReference type="Proteomes" id="UP000489961">
    <property type="component" value="Unassembled WGS sequence"/>
</dbReference>
<accession>A0A811G897</accession>
<dbReference type="AlphaFoldDB" id="A0A811G897"/>
<evidence type="ECO:0000313" key="3">
    <source>
        <dbReference type="Proteomes" id="UP000489961"/>
    </source>
</evidence>
<gene>
    <name evidence="2" type="ORF">SFB21_1109</name>
</gene>
<proteinExistence type="predicted"/>
<dbReference type="SUPFAM" id="SSF81606">
    <property type="entry name" value="PP2C-like"/>
    <property type="match status" value="1"/>
</dbReference>
<evidence type="ECO:0000259" key="1">
    <source>
        <dbReference type="PROSITE" id="PS51746"/>
    </source>
</evidence>
<protein>
    <recommendedName>
        <fullName evidence="1">PPM-type phosphatase domain-containing protein</fullName>
    </recommendedName>
</protein>
<dbReference type="InterPro" id="IPR036457">
    <property type="entry name" value="PPM-type-like_dom_sf"/>
</dbReference>
<sequence length="275" mass="31402">MKKTFFEIQGFTWKARAPHQQDAILIDNKVIQHNGLITKRCVYDTEQEWCAAIADGVSQSPKAAQASKKILQLTSTAFKNSIPINFEYIQNQFSLAFSSDHQSMGASTTLALIHHTQSNFLSIKHLGNSRAYLYSLAQKFPRWFCLTRDHTHLEELREKGELKSGQNYASIYNILTEFFCADSSHLVNDQNYLEEYLTENEAIVLCSDGVHDILECHEWPLLNPTISIKDWLKQIKIKLEHCKAYDNVSIIVIRLKSTGQQNPTLSNNELGNYSS</sequence>
<name>A0A811G897_9GAMM</name>
<dbReference type="Gene3D" id="3.60.40.10">
    <property type="entry name" value="PPM-type phosphatase domain"/>
    <property type="match status" value="1"/>
</dbReference>
<evidence type="ECO:0000313" key="2">
    <source>
        <dbReference type="EMBL" id="CAB1212522.1"/>
    </source>
</evidence>
<organism evidence="2 3">
    <name type="scientific">Acinetobacter bouvetii</name>
    <dbReference type="NCBI Taxonomy" id="202951"/>
    <lineage>
        <taxon>Bacteria</taxon>
        <taxon>Pseudomonadati</taxon>
        <taxon>Pseudomonadota</taxon>
        <taxon>Gammaproteobacteria</taxon>
        <taxon>Moraxellales</taxon>
        <taxon>Moraxellaceae</taxon>
        <taxon>Acinetobacter</taxon>
    </lineage>
</organism>
<reference evidence="2 3" key="1">
    <citation type="submission" date="2020-02" db="EMBL/GenBank/DDBJ databases">
        <authorList>
            <person name="Chaudhuri R."/>
        </authorList>
    </citation>
    <scope>NUCLEOTIDE SEQUENCE [LARGE SCALE GENOMIC DNA]</scope>
    <source>
        <strain evidence="2">SFB21</strain>
    </source>
</reference>
<dbReference type="EMBL" id="CADDTS010000022">
    <property type="protein sequence ID" value="CAB1212522.1"/>
    <property type="molecule type" value="Genomic_DNA"/>
</dbReference>
<dbReference type="PROSITE" id="PS51746">
    <property type="entry name" value="PPM_2"/>
    <property type="match status" value="1"/>
</dbReference>
<dbReference type="RefSeq" id="WP_254592196.1">
    <property type="nucleotide sequence ID" value="NZ_CADDTS010000022.1"/>
</dbReference>
<feature type="domain" description="PPM-type phosphatase" evidence="1">
    <location>
        <begin position="33"/>
        <end position="255"/>
    </location>
</feature>